<dbReference type="Gene3D" id="3.40.50.1390">
    <property type="entry name" value="Resolvase, N-terminal catalytic domain"/>
    <property type="match status" value="1"/>
</dbReference>
<dbReference type="CDD" id="cd00338">
    <property type="entry name" value="Ser_Recombinase"/>
    <property type="match status" value="1"/>
</dbReference>
<dbReference type="InterPro" id="IPR050639">
    <property type="entry name" value="SSR_resolvase"/>
</dbReference>
<dbReference type="SUPFAM" id="SSF53041">
    <property type="entry name" value="Resolvase-like"/>
    <property type="match status" value="1"/>
</dbReference>
<dbReference type="Proteomes" id="UP000598146">
    <property type="component" value="Unassembled WGS sequence"/>
</dbReference>
<feature type="domain" description="Recombinase" evidence="3">
    <location>
        <begin position="162"/>
        <end position="280"/>
    </location>
</feature>
<dbReference type="SMART" id="SM00857">
    <property type="entry name" value="Resolvase"/>
    <property type="match status" value="1"/>
</dbReference>
<dbReference type="PANTHER" id="PTHR30461">
    <property type="entry name" value="DNA-INVERTASE FROM LAMBDOID PROPHAGE"/>
    <property type="match status" value="1"/>
</dbReference>
<dbReference type="PROSITE" id="PS51737">
    <property type="entry name" value="RECOMBINASE_DNA_BIND"/>
    <property type="match status" value="1"/>
</dbReference>
<dbReference type="GO" id="GO:0000150">
    <property type="term" value="F:DNA strand exchange activity"/>
    <property type="evidence" value="ECO:0007669"/>
    <property type="project" value="InterPro"/>
</dbReference>
<evidence type="ECO:0000259" key="3">
    <source>
        <dbReference type="PROSITE" id="PS51737"/>
    </source>
</evidence>
<dbReference type="InterPro" id="IPR011109">
    <property type="entry name" value="DNA_bind_recombinase_dom"/>
</dbReference>
<keyword evidence="5" id="KW-1185">Reference proteome</keyword>
<sequence length="499" mass="56402">MADGRTGVAYIRVSKVGGRGDDLISPEVQRHTIDMLAEREGIRIVAEIQDIDKSGRYFAKRRVKEVIQGVKEGRWSYVILWKWSRWGRNLKESQIHLAAVEEVGGIVRAATEDVDPKTTIGRFTRDQLLSIAQLQSDMISDSWKEAQDKRRRDGLPTDGKPRWGYVYEGKRYRVDESLRETLKAAYEAYVSGASLRGMALEWNAAGLRTTTGILWNGGRLGHMLDTGFAAGWIRERSDTAAAGKYKIADFDVWRRGAHEAIISLELFERYRERRAAQARMAPRSRTASHALSGLMFCGYPDCGSAMVSSTSGRRRVLNWTCNRAAVSKAHEPNNVSDLRAMGFILGWVERHVQRGESVTEEARRLEAGRQATNDVEALDADISRLMRKRARLADSWTDELIDREDYVRQRAEIADALAAAEAGKRLAEKRVAASGITYVRQFGDLLDEWDRFTPHDKREALAAVFKRVVVHPGPFGPDKLELVPLWQADRERWCAVVVD</sequence>
<dbReference type="GO" id="GO:0003677">
    <property type="term" value="F:DNA binding"/>
    <property type="evidence" value="ECO:0007669"/>
    <property type="project" value="UniProtKB-KW"/>
</dbReference>
<evidence type="ECO:0000313" key="4">
    <source>
        <dbReference type="EMBL" id="MBG0564873.1"/>
    </source>
</evidence>
<reference evidence="4" key="1">
    <citation type="submission" date="2020-11" db="EMBL/GenBank/DDBJ databases">
        <title>Isolation and identification of active actinomycetes.</title>
        <authorList>
            <person name="Sun X."/>
        </authorList>
    </citation>
    <scope>NUCLEOTIDE SEQUENCE</scope>
    <source>
        <strain evidence="4">NEAU-A11</strain>
    </source>
</reference>
<dbReference type="RefSeq" id="WP_196416641.1">
    <property type="nucleotide sequence ID" value="NZ_JADQTO010000012.1"/>
</dbReference>
<dbReference type="Pfam" id="PF00239">
    <property type="entry name" value="Resolvase"/>
    <property type="match status" value="1"/>
</dbReference>
<dbReference type="InterPro" id="IPR036162">
    <property type="entry name" value="Resolvase-like_N_sf"/>
</dbReference>
<dbReference type="PANTHER" id="PTHR30461:SF2">
    <property type="entry name" value="SERINE RECOMBINASE PINE-RELATED"/>
    <property type="match status" value="1"/>
</dbReference>
<proteinExistence type="predicted"/>
<dbReference type="Gene3D" id="3.90.1750.20">
    <property type="entry name" value="Putative Large Serine Recombinase, Chain B, Domain 2"/>
    <property type="match status" value="1"/>
</dbReference>
<dbReference type="InterPro" id="IPR025827">
    <property type="entry name" value="Zn_ribbon_recom_dom"/>
</dbReference>
<keyword evidence="2" id="KW-0233">DNA recombination</keyword>
<name>A0A931CES7_9ACTN</name>
<dbReference type="EMBL" id="JADQTO010000012">
    <property type="protein sequence ID" value="MBG0564873.1"/>
    <property type="molecule type" value="Genomic_DNA"/>
</dbReference>
<dbReference type="AlphaFoldDB" id="A0A931CES7"/>
<dbReference type="InterPro" id="IPR038109">
    <property type="entry name" value="DNA_bind_recomb_sf"/>
</dbReference>
<dbReference type="Pfam" id="PF07508">
    <property type="entry name" value="Recombinase"/>
    <property type="match status" value="1"/>
</dbReference>
<evidence type="ECO:0000256" key="1">
    <source>
        <dbReference type="ARBA" id="ARBA00023125"/>
    </source>
</evidence>
<gene>
    <name evidence="4" type="ORF">I4J89_25820</name>
</gene>
<comment type="caution">
    <text evidence="4">The sequence shown here is derived from an EMBL/GenBank/DDBJ whole genome shotgun (WGS) entry which is preliminary data.</text>
</comment>
<accession>A0A931CES7</accession>
<dbReference type="InterPro" id="IPR006119">
    <property type="entry name" value="Resolv_N"/>
</dbReference>
<keyword evidence="1" id="KW-0238">DNA-binding</keyword>
<protein>
    <submittedName>
        <fullName evidence="4">Recombinase family protein</fullName>
    </submittedName>
</protein>
<organism evidence="4 5">
    <name type="scientific">Actinoplanes aureus</name>
    <dbReference type="NCBI Taxonomy" id="2792083"/>
    <lineage>
        <taxon>Bacteria</taxon>
        <taxon>Bacillati</taxon>
        <taxon>Actinomycetota</taxon>
        <taxon>Actinomycetes</taxon>
        <taxon>Micromonosporales</taxon>
        <taxon>Micromonosporaceae</taxon>
        <taxon>Actinoplanes</taxon>
    </lineage>
</organism>
<dbReference type="Pfam" id="PF13408">
    <property type="entry name" value="Zn_ribbon_recom"/>
    <property type="match status" value="1"/>
</dbReference>
<evidence type="ECO:0000256" key="2">
    <source>
        <dbReference type="ARBA" id="ARBA00023172"/>
    </source>
</evidence>
<evidence type="ECO:0000313" key="5">
    <source>
        <dbReference type="Proteomes" id="UP000598146"/>
    </source>
</evidence>